<feature type="transmembrane region" description="Helical" evidence="5">
    <location>
        <begin position="119"/>
        <end position="138"/>
    </location>
</feature>
<gene>
    <name evidence="6" type="ORF">G7Y85_02735</name>
</gene>
<protein>
    <submittedName>
        <fullName evidence="6">MAPEG family protein</fullName>
    </submittedName>
</protein>
<dbReference type="Gene3D" id="1.20.120.550">
    <property type="entry name" value="Membrane associated eicosanoid/glutathione metabolism-like domain"/>
    <property type="match status" value="1"/>
</dbReference>
<dbReference type="Proteomes" id="UP000472676">
    <property type="component" value="Unassembled WGS sequence"/>
</dbReference>
<evidence type="ECO:0000313" key="6">
    <source>
        <dbReference type="EMBL" id="NGY03671.1"/>
    </source>
</evidence>
<evidence type="ECO:0000313" key="7">
    <source>
        <dbReference type="Proteomes" id="UP000472676"/>
    </source>
</evidence>
<comment type="subcellular location">
    <subcellularLocation>
        <location evidence="1">Membrane</location>
    </subcellularLocation>
</comment>
<evidence type="ECO:0000256" key="2">
    <source>
        <dbReference type="ARBA" id="ARBA00022692"/>
    </source>
</evidence>
<dbReference type="EMBL" id="JAAMOW010000001">
    <property type="protein sequence ID" value="NGY03671.1"/>
    <property type="molecule type" value="Genomic_DNA"/>
</dbReference>
<sequence length="141" mass="15785">MENAKLLLQPVVVLVLWTFVMWAWMYATRIPAITRMKMVLDPQRVNGAQMAELPASVRWKADNYNHLLEQPVLFYAVAIALATLGDASTLSVALAWAYVVLRVVHSFVQALINKIELRFGLFAISSLVLLALTVRAAMQLC</sequence>
<evidence type="ECO:0000256" key="1">
    <source>
        <dbReference type="ARBA" id="ARBA00004370"/>
    </source>
</evidence>
<feature type="transmembrane region" description="Helical" evidence="5">
    <location>
        <begin position="6"/>
        <end position="27"/>
    </location>
</feature>
<feature type="transmembrane region" description="Helical" evidence="5">
    <location>
        <begin position="72"/>
        <end position="99"/>
    </location>
</feature>
<organism evidence="6 7">
    <name type="scientific">Solimonas terrae</name>
    <dbReference type="NCBI Taxonomy" id="1396819"/>
    <lineage>
        <taxon>Bacteria</taxon>
        <taxon>Pseudomonadati</taxon>
        <taxon>Pseudomonadota</taxon>
        <taxon>Gammaproteobacteria</taxon>
        <taxon>Nevskiales</taxon>
        <taxon>Nevskiaceae</taxon>
        <taxon>Solimonas</taxon>
    </lineage>
</organism>
<keyword evidence="7" id="KW-1185">Reference proteome</keyword>
<accession>A0A6M2BN62</accession>
<keyword evidence="4 5" id="KW-0472">Membrane</keyword>
<proteinExistence type="predicted"/>
<dbReference type="AlphaFoldDB" id="A0A6M2BN62"/>
<evidence type="ECO:0000256" key="5">
    <source>
        <dbReference type="SAM" id="Phobius"/>
    </source>
</evidence>
<dbReference type="InterPro" id="IPR023352">
    <property type="entry name" value="MAPEG-like_dom_sf"/>
</dbReference>
<dbReference type="SUPFAM" id="SSF161084">
    <property type="entry name" value="MAPEG domain-like"/>
    <property type="match status" value="1"/>
</dbReference>
<dbReference type="RefSeq" id="WP_166251291.1">
    <property type="nucleotide sequence ID" value="NZ_JAAMOW010000001.1"/>
</dbReference>
<evidence type="ECO:0000256" key="3">
    <source>
        <dbReference type="ARBA" id="ARBA00022989"/>
    </source>
</evidence>
<evidence type="ECO:0000256" key="4">
    <source>
        <dbReference type="ARBA" id="ARBA00023136"/>
    </source>
</evidence>
<comment type="caution">
    <text evidence="6">The sequence shown here is derived from an EMBL/GenBank/DDBJ whole genome shotgun (WGS) entry which is preliminary data.</text>
</comment>
<reference evidence="6 7" key="1">
    <citation type="journal article" date="2014" name="Int. J. Syst. Evol. Microbiol.">
        <title>Solimonas terrae sp. nov., isolated from soil.</title>
        <authorList>
            <person name="Kim S.J."/>
            <person name="Moon J.Y."/>
            <person name="Weon H.Y."/>
            <person name="Ahn J.H."/>
            <person name="Chen W.M."/>
            <person name="Kwon S.W."/>
        </authorList>
    </citation>
    <scope>NUCLEOTIDE SEQUENCE [LARGE SCALE GENOMIC DNA]</scope>
    <source>
        <strain evidence="6 7">KIS83-12</strain>
    </source>
</reference>
<keyword evidence="3 5" id="KW-1133">Transmembrane helix</keyword>
<name>A0A6M2BN62_9GAMM</name>
<dbReference type="InterPro" id="IPR001129">
    <property type="entry name" value="Membr-assoc_MAPEG"/>
</dbReference>
<dbReference type="Pfam" id="PF01124">
    <property type="entry name" value="MAPEG"/>
    <property type="match status" value="1"/>
</dbReference>
<keyword evidence="2 5" id="KW-0812">Transmembrane</keyword>
<dbReference type="GO" id="GO:0016020">
    <property type="term" value="C:membrane"/>
    <property type="evidence" value="ECO:0007669"/>
    <property type="project" value="UniProtKB-SubCell"/>
</dbReference>